<keyword evidence="7" id="KW-0010">Activator</keyword>
<keyword evidence="3" id="KW-0862">Zinc</keyword>
<dbReference type="GO" id="GO:0006351">
    <property type="term" value="P:DNA-templated transcription"/>
    <property type="evidence" value="ECO:0007669"/>
    <property type="project" value="InterPro"/>
</dbReference>
<dbReference type="SMART" id="SM00906">
    <property type="entry name" value="Fungal_trans"/>
    <property type="match status" value="1"/>
</dbReference>
<accession>A0A1G4IVS7</accession>
<dbReference type="AlphaFoldDB" id="A0A1G4IVS7"/>
<dbReference type="Pfam" id="PF00172">
    <property type="entry name" value="Zn_clus"/>
    <property type="match status" value="1"/>
</dbReference>
<evidence type="ECO:0000256" key="10">
    <source>
        <dbReference type="ARBA" id="ARBA00023277"/>
    </source>
</evidence>
<dbReference type="GO" id="GO:0006012">
    <property type="term" value="P:galactose metabolic process"/>
    <property type="evidence" value="ECO:0007669"/>
    <property type="project" value="UniProtKB-KW"/>
</dbReference>
<evidence type="ECO:0000259" key="11">
    <source>
        <dbReference type="PROSITE" id="PS50048"/>
    </source>
</evidence>
<evidence type="ECO:0000256" key="9">
    <source>
        <dbReference type="ARBA" id="ARBA00023242"/>
    </source>
</evidence>
<dbReference type="GO" id="GO:0000981">
    <property type="term" value="F:DNA-binding transcription factor activity, RNA polymerase II-specific"/>
    <property type="evidence" value="ECO:0007669"/>
    <property type="project" value="InterPro"/>
</dbReference>
<dbReference type="GO" id="GO:0008270">
    <property type="term" value="F:zinc ion binding"/>
    <property type="evidence" value="ECO:0007669"/>
    <property type="project" value="InterPro"/>
</dbReference>
<evidence type="ECO:0000256" key="6">
    <source>
        <dbReference type="ARBA" id="ARBA00023144"/>
    </source>
</evidence>
<dbReference type="Gene3D" id="4.10.240.10">
    <property type="entry name" value="Zn(2)-C6 fungal-type DNA-binding domain"/>
    <property type="match status" value="1"/>
</dbReference>
<evidence type="ECO:0000256" key="3">
    <source>
        <dbReference type="ARBA" id="ARBA00022833"/>
    </source>
</evidence>
<dbReference type="InterPro" id="IPR036864">
    <property type="entry name" value="Zn2-C6_fun-type_DNA-bd_sf"/>
</dbReference>
<evidence type="ECO:0000256" key="7">
    <source>
        <dbReference type="ARBA" id="ARBA00023159"/>
    </source>
</evidence>
<name>A0A1G4IVS7_9SACH</name>
<feature type="domain" description="Zn(2)-C6 fungal-type" evidence="11">
    <location>
        <begin position="4"/>
        <end position="34"/>
    </location>
</feature>
<dbReference type="CDD" id="cd00067">
    <property type="entry name" value="GAL4"/>
    <property type="match status" value="1"/>
</dbReference>
<keyword evidence="5" id="KW-0238">DNA-binding</keyword>
<comment type="subcellular location">
    <subcellularLocation>
        <location evidence="1">Nucleus</location>
    </subcellularLocation>
</comment>
<keyword evidence="4" id="KW-0805">Transcription regulation</keyword>
<keyword evidence="13" id="KW-1185">Reference proteome</keyword>
<dbReference type="Pfam" id="PF04082">
    <property type="entry name" value="Fungal_trans"/>
    <property type="match status" value="1"/>
</dbReference>
<evidence type="ECO:0000256" key="5">
    <source>
        <dbReference type="ARBA" id="ARBA00023125"/>
    </source>
</evidence>
<gene>
    <name evidence="12" type="ORF">LAME_0B05644G</name>
</gene>
<dbReference type="InterPro" id="IPR005600">
    <property type="entry name" value="Gal4_dimer_dom"/>
</dbReference>
<evidence type="ECO:0000256" key="4">
    <source>
        <dbReference type="ARBA" id="ARBA00023015"/>
    </source>
</evidence>
<protein>
    <submittedName>
        <fullName evidence="12">LAME_0B05644g1_1</fullName>
    </submittedName>
</protein>
<dbReference type="SMART" id="SM00066">
    <property type="entry name" value="GAL4"/>
    <property type="match status" value="1"/>
</dbReference>
<dbReference type="EMBL" id="LT598478">
    <property type="protein sequence ID" value="SCU81095.1"/>
    <property type="molecule type" value="Genomic_DNA"/>
</dbReference>
<dbReference type="GO" id="GO:0000978">
    <property type="term" value="F:RNA polymerase II cis-regulatory region sequence-specific DNA binding"/>
    <property type="evidence" value="ECO:0007669"/>
    <property type="project" value="TreeGrafter"/>
</dbReference>
<sequence length="714" mass="80538">MELACDSCRKKKLKCSREFPKCSKCAHNKWECHYSPRQVRSPLTRAHLTDVENRLSQMETLFEELFPDSNLKDVLDNPKRSKLRQLAESSKAQLSVFKVQKISTLKSPLSQQPPPNQLPKDPLNGYEWSEENDSDVFKDDGMGTMNVSINHKGFFGAGSNSAILRALYATDSLIEVRREPLRTHDLNSLGSEIATATYVDAYFTYFHPTFPIVDEPSFRRWFSIQAATSATDAWQILLNAILAIGSWCVDGENSYADVHFYKKAKSYLSSTMFETGSHSLLASLALLSKCARKRNKPNACWNYMGFAASMAVSLGLHREANEVVQVDRATLEIRRRMFWTLYTYDFDIALAFGRPRQFPGLKDIDISLPAGVDVDQQMTDKSAVVFSCLVENAKLVKLSLEFSDETAISNGEKKPFLISSVLKLEEKVKSNVDSLPNLFGAQFQQWQAKVDPQGTWFPLCKFRILWMYQNLTTTLFRPFFLNMLSGQTAGIDHKDSVQCLSVCLNAASQTIRSISDFIEQYELTTISAWYITYYLMNAAIIPAVGLLIEPIAPHGGNWRQEIIQARNCFEKLSSRNATAEKFIKVINNMCGYLLSDLDHRFPRSPTIANILQSENPQFSTATPASANLMEFMNVLSPAAAAKSRLSSDTDMFQMETPPSNTSPFPANRQDNTMFPDWNDQSVQTLFNINTNGTNAFNTTTMDDILRHIFNDGDS</sequence>
<evidence type="ECO:0000256" key="2">
    <source>
        <dbReference type="ARBA" id="ARBA00022723"/>
    </source>
</evidence>
<keyword evidence="2" id="KW-0479">Metal-binding</keyword>
<proteinExistence type="predicted"/>
<dbReference type="InterPro" id="IPR007219">
    <property type="entry name" value="XnlR_reg_dom"/>
</dbReference>
<dbReference type="PANTHER" id="PTHR47424">
    <property type="entry name" value="REGULATORY PROTEIN GAL4"/>
    <property type="match status" value="1"/>
</dbReference>
<dbReference type="PROSITE" id="PS00463">
    <property type="entry name" value="ZN2_CY6_FUNGAL_1"/>
    <property type="match status" value="1"/>
</dbReference>
<dbReference type="GO" id="GO:0000435">
    <property type="term" value="P:positive regulation of transcription from RNA polymerase II promoter by galactose"/>
    <property type="evidence" value="ECO:0007669"/>
    <property type="project" value="TreeGrafter"/>
</dbReference>
<dbReference type="CDD" id="cd12148">
    <property type="entry name" value="fungal_TF_MHR"/>
    <property type="match status" value="1"/>
</dbReference>
<keyword evidence="8" id="KW-0804">Transcription</keyword>
<dbReference type="PROSITE" id="PS50048">
    <property type="entry name" value="ZN2_CY6_FUNGAL_2"/>
    <property type="match status" value="1"/>
</dbReference>
<dbReference type="FunFam" id="4.10.240.10:FF:000009">
    <property type="entry name" value="C6 transcription factor (Gal4)"/>
    <property type="match status" value="1"/>
</dbReference>
<dbReference type="Gene3D" id="1.20.5.170">
    <property type="match status" value="1"/>
</dbReference>
<keyword evidence="10" id="KW-0119">Carbohydrate metabolism</keyword>
<evidence type="ECO:0000256" key="1">
    <source>
        <dbReference type="ARBA" id="ARBA00004123"/>
    </source>
</evidence>
<dbReference type="CDD" id="cd14654">
    <property type="entry name" value="ZIP_Gal4"/>
    <property type="match status" value="1"/>
</dbReference>
<evidence type="ECO:0000313" key="13">
    <source>
        <dbReference type="Proteomes" id="UP000191144"/>
    </source>
</evidence>
<organism evidence="12 13">
    <name type="scientific">Lachancea meyersii CBS 8951</name>
    <dbReference type="NCBI Taxonomy" id="1266667"/>
    <lineage>
        <taxon>Eukaryota</taxon>
        <taxon>Fungi</taxon>
        <taxon>Dikarya</taxon>
        <taxon>Ascomycota</taxon>
        <taxon>Saccharomycotina</taxon>
        <taxon>Saccharomycetes</taxon>
        <taxon>Saccharomycetales</taxon>
        <taxon>Saccharomycetaceae</taxon>
        <taxon>Lachancea</taxon>
    </lineage>
</organism>
<dbReference type="PANTHER" id="PTHR47424:SF3">
    <property type="entry name" value="REGULATORY PROTEIN GAL4"/>
    <property type="match status" value="1"/>
</dbReference>
<evidence type="ECO:0000313" key="12">
    <source>
        <dbReference type="EMBL" id="SCU81095.1"/>
    </source>
</evidence>
<dbReference type="Pfam" id="PF03902">
    <property type="entry name" value="Gal4_dimer"/>
    <property type="match status" value="1"/>
</dbReference>
<dbReference type="InterPro" id="IPR001138">
    <property type="entry name" value="Zn2Cys6_DnaBD"/>
</dbReference>
<dbReference type="Proteomes" id="UP000191144">
    <property type="component" value="Chromosome B"/>
</dbReference>
<evidence type="ECO:0000256" key="8">
    <source>
        <dbReference type="ARBA" id="ARBA00023163"/>
    </source>
</evidence>
<keyword evidence="9" id="KW-0539">Nucleus</keyword>
<dbReference type="SUPFAM" id="SSF57701">
    <property type="entry name" value="Zn2/Cys6 DNA-binding domain"/>
    <property type="match status" value="1"/>
</dbReference>
<dbReference type="OrthoDB" id="3364175at2759"/>
<dbReference type="InterPro" id="IPR051127">
    <property type="entry name" value="Fungal_SecMet_Regulators"/>
</dbReference>
<dbReference type="GO" id="GO:0005634">
    <property type="term" value="C:nucleus"/>
    <property type="evidence" value="ECO:0007669"/>
    <property type="project" value="UniProtKB-SubCell"/>
</dbReference>
<keyword evidence="6" id="KW-0299">Galactose metabolism</keyword>
<reference evidence="13" key="1">
    <citation type="submission" date="2016-03" db="EMBL/GenBank/DDBJ databases">
        <authorList>
            <person name="Devillers Hugo."/>
        </authorList>
    </citation>
    <scope>NUCLEOTIDE SEQUENCE [LARGE SCALE GENOMIC DNA]</scope>
</reference>